<reference evidence="1 2" key="1">
    <citation type="journal article" date="2022" name="Hortic Res">
        <title>A haplotype resolved chromosomal level avocado genome allows analysis of novel avocado genes.</title>
        <authorList>
            <person name="Nath O."/>
            <person name="Fletcher S.J."/>
            <person name="Hayward A."/>
            <person name="Shaw L.M."/>
            <person name="Masouleh A.K."/>
            <person name="Furtado A."/>
            <person name="Henry R.J."/>
            <person name="Mitter N."/>
        </authorList>
    </citation>
    <scope>NUCLEOTIDE SEQUENCE [LARGE SCALE GENOMIC DNA]</scope>
    <source>
        <strain evidence="2">cv. Hass</strain>
    </source>
</reference>
<sequence>MGLLLSDVGQQPSQHLRPRHLLSKLISVCNTAILEIIRHCGVGAPPNSHSVFDHHGTTGEEIEEREDEEGGEGGSAEDGGAGRAISSMAV</sequence>
<protein>
    <submittedName>
        <fullName evidence="1">Uncharacterized protein</fullName>
    </submittedName>
</protein>
<evidence type="ECO:0000313" key="2">
    <source>
        <dbReference type="Proteomes" id="UP001234297"/>
    </source>
</evidence>
<evidence type="ECO:0000313" key="1">
    <source>
        <dbReference type="EMBL" id="KAJ8632887.1"/>
    </source>
</evidence>
<gene>
    <name evidence="1" type="ORF">MRB53_026223</name>
</gene>
<comment type="caution">
    <text evidence="1">The sequence shown here is derived from an EMBL/GenBank/DDBJ whole genome shotgun (WGS) entry which is preliminary data.</text>
</comment>
<dbReference type="Proteomes" id="UP001234297">
    <property type="component" value="Chromosome 8"/>
</dbReference>
<proteinExistence type="predicted"/>
<organism evidence="1 2">
    <name type="scientific">Persea americana</name>
    <name type="common">Avocado</name>
    <dbReference type="NCBI Taxonomy" id="3435"/>
    <lineage>
        <taxon>Eukaryota</taxon>
        <taxon>Viridiplantae</taxon>
        <taxon>Streptophyta</taxon>
        <taxon>Embryophyta</taxon>
        <taxon>Tracheophyta</taxon>
        <taxon>Spermatophyta</taxon>
        <taxon>Magnoliopsida</taxon>
        <taxon>Magnoliidae</taxon>
        <taxon>Laurales</taxon>
        <taxon>Lauraceae</taxon>
        <taxon>Persea</taxon>
    </lineage>
</organism>
<name>A0ACC2LHL5_PERAE</name>
<accession>A0ACC2LHL5</accession>
<keyword evidence="2" id="KW-1185">Reference proteome</keyword>
<dbReference type="EMBL" id="CM056816">
    <property type="protein sequence ID" value="KAJ8632887.1"/>
    <property type="molecule type" value="Genomic_DNA"/>
</dbReference>